<dbReference type="GO" id="GO:0003677">
    <property type="term" value="F:DNA binding"/>
    <property type="evidence" value="ECO:0007669"/>
    <property type="project" value="InterPro"/>
</dbReference>
<dbReference type="Pfam" id="PF04986">
    <property type="entry name" value="Y2_Tnp"/>
    <property type="match status" value="1"/>
</dbReference>
<evidence type="ECO:0000259" key="1">
    <source>
        <dbReference type="Pfam" id="PF04986"/>
    </source>
</evidence>
<dbReference type="InterPro" id="IPR026889">
    <property type="entry name" value="Zn_Tnp"/>
</dbReference>
<dbReference type="PANTHER" id="PTHR37023">
    <property type="entry name" value="TRANSPOSASE"/>
    <property type="match status" value="1"/>
</dbReference>
<gene>
    <name evidence="3" type="ORF">DJ013_09330</name>
</gene>
<dbReference type="Proteomes" id="UP000249873">
    <property type="component" value="Chromosome"/>
</dbReference>
<evidence type="ECO:0000313" key="3">
    <source>
        <dbReference type="EMBL" id="AWV98362.1"/>
    </source>
</evidence>
<dbReference type="KEGG" id="als:DJ013_09330"/>
<evidence type="ECO:0000259" key="2">
    <source>
        <dbReference type="Pfam" id="PF14319"/>
    </source>
</evidence>
<dbReference type="NCBIfam" id="NF033538">
    <property type="entry name" value="transpos_IS91"/>
    <property type="match status" value="1"/>
</dbReference>
<keyword evidence="4" id="KW-1185">Reference proteome</keyword>
<organism evidence="3 4">
    <name type="scientific">Arcticibacterium luteifluviistationis</name>
    <dbReference type="NCBI Taxonomy" id="1784714"/>
    <lineage>
        <taxon>Bacteria</taxon>
        <taxon>Pseudomonadati</taxon>
        <taxon>Bacteroidota</taxon>
        <taxon>Cytophagia</taxon>
        <taxon>Cytophagales</taxon>
        <taxon>Leadbetterellaceae</taxon>
        <taxon>Arcticibacterium</taxon>
    </lineage>
</organism>
<dbReference type="PANTHER" id="PTHR37023:SF1">
    <property type="entry name" value="ISSOD25 TRANSPOSASE TNPA_ISSOD25"/>
    <property type="match status" value="1"/>
</dbReference>
<sequence length="395" mass="45915">MLIVLLTSFMARPKHEVAEIIHRFRADLEKQYELPVQVKKTLTVLGNCRTLAMGGHVSVCTDCGSESISYNSCRNRHCPKCQTVNKERWILARESELLPVPYYHMVFTLPHCFNELLPKHATEIYNGLLKASWQTIQSFAADCKFLGAKAGMVSILHTWGQQLWLHPHVHCIVPGGGLTKSGKWKAAKYKDKYLFPKRAMSLVFRAKFMELLRQKMEVPQTIAKTAFKQNWVVYAKRPFASPKTVVEYLGRYTHKVAISNHRLQTVDSKQVSFSYKDYRDSSQNKVMKVSGVEFLRRFVQHILPHGFVRIRHYGFLASKNKSKELNRAKTDLNEPKWEKQKYSLEQICEERLGIKANQCPSCHSQTWRVIRTLEPERGPPARVKPNLKRWEKMKW</sequence>
<dbReference type="EMBL" id="CP029480">
    <property type="protein sequence ID" value="AWV98362.1"/>
    <property type="molecule type" value="Genomic_DNA"/>
</dbReference>
<evidence type="ECO:0000313" key="4">
    <source>
        <dbReference type="Proteomes" id="UP000249873"/>
    </source>
</evidence>
<dbReference type="InterPro" id="IPR007069">
    <property type="entry name" value="Transposase_32"/>
</dbReference>
<dbReference type="OrthoDB" id="9791273at2"/>
<name>A0A2Z4GAR5_9BACT</name>
<dbReference type="AlphaFoldDB" id="A0A2Z4GAR5"/>
<protein>
    <submittedName>
        <fullName evidence="3">IS91 family transposase</fullName>
    </submittedName>
</protein>
<accession>A0A2Z4GAR5</accession>
<proteinExistence type="predicted"/>
<dbReference type="Pfam" id="PF14319">
    <property type="entry name" value="Zn_Tnp_IS91"/>
    <property type="match status" value="1"/>
</dbReference>
<dbReference type="RefSeq" id="WP_111371551.1">
    <property type="nucleotide sequence ID" value="NZ_CP029480.1"/>
</dbReference>
<reference evidence="3 4" key="1">
    <citation type="submission" date="2018-05" db="EMBL/GenBank/DDBJ databases">
        <title>Complete genome sequence of Arcticibacterium luteifluviistationis SM1504T, a cytophagaceae bacterium isolated from Arctic surface seawater.</title>
        <authorList>
            <person name="Li Y."/>
            <person name="Qin Q.-L."/>
        </authorList>
    </citation>
    <scope>NUCLEOTIDE SEQUENCE [LARGE SCALE GENOMIC DNA]</scope>
    <source>
        <strain evidence="3 4">SM1504</strain>
    </source>
</reference>
<dbReference type="GO" id="GO:0006313">
    <property type="term" value="P:DNA transposition"/>
    <property type="evidence" value="ECO:0007669"/>
    <property type="project" value="InterPro"/>
</dbReference>
<feature type="domain" description="Transposase zinc-binding" evidence="2">
    <location>
        <begin position="20"/>
        <end position="109"/>
    </location>
</feature>
<dbReference type="GO" id="GO:0004803">
    <property type="term" value="F:transposase activity"/>
    <property type="evidence" value="ECO:0007669"/>
    <property type="project" value="InterPro"/>
</dbReference>
<feature type="domain" description="Transposase IS801/IS1294" evidence="1">
    <location>
        <begin position="151"/>
        <end position="321"/>
    </location>
</feature>
<dbReference type="InterPro" id="IPR054832">
    <property type="entry name" value="transpos_IS91"/>
</dbReference>